<keyword evidence="4" id="KW-0963">Cytoplasm</keyword>
<comment type="subcellular location">
    <subcellularLocation>
        <location evidence="2">Cytoplasm</location>
    </subcellularLocation>
    <subcellularLocation>
        <location evidence="1">Nucleus</location>
    </subcellularLocation>
</comment>
<keyword evidence="8" id="KW-0539">Nucleus</keyword>
<gene>
    <name evidence="12" type="ORF">BV898_07795</name>
</gene>
<reference evidence="13" key="1">
    <citation type="submission" date="2017-01" db="EMBL/GenBank/DDBJ databases">
        <title>Comparative genomics of anhydrobiosis in the tardigrade Hypsibius dujardini.</title>
        <authorList>
            <person name="Yoshida Y."/>
            <person name="Koutsovoulos G."/>
            <person name="Laetsch D."/>
            <person name="Stevens L."/>
            <person name="Kumar S."/>
            <person name="Horikawa D."/>
            <person name="Ishino K."/>
            <person name="Komine S."/>
            <person name="Tomita M."/>
            <person name="Blaxter M."/>
            <person name="Arakawa K."/>
        </authorList>
    </citation>
    <scope>NUCLEOTIDE SEQUENCE [LARGE SCALE GENOMIC DNA]</scope>
    <source>
        <strain evidence="13">Z151</strain>
    </source>
</reference>
<dbReference type="InterPro" id="IPR035309">
    <property type="entry name" value="PSME4"/>
</dbReference>
<evidence type="ECO:0000259" key="11">
    <source>
        <dbReference type="Pfam" id="PF23096"/>
    </source>
</evidence>
<evidence type="ECO:0000259" key="9">
    <source>
        <dbReference type="Pfam" id="PF11919"/>
    </source>
</evidence>
<sequence length="1831" mass="208587">MESPSVAKPAEVNRGNLMAGLITDSDAESDANLEKRQATAFQPVRDQQHEIIYNKYLPYSDKLEAEAALWVEDIKLNLSKCVLAGDYRPGVFFWTTRLDSYISLYGRQFSKEDHTNFIKLYFELMLHPGMDPNLIQRWCRMINTLMRKLELIAPDSLSVEWKPIFKLYDLIEMSKDQFHGVLYWPDKMEEDMRELIGYCRYYFPLSATQEMLDEFRPMFCPFDDSMARAMGYLSMFLPTMLKPTEAEHGYKLWLDEFLRLWLGFHGVPSWEAPMLQLFSRVAAENIGYIPWDNYVSSIFTKFLRTLELPVGKKQLQLVYSNESFDDSSAVLWPVAMMHSEACMVALERVFKSVESYFHPSNYGNWTDKLSSTLMFIPSGLVARLQLERFRPRDWMPDIPAEACLTDAQIRRFVRAFKPLAFLNLFSRAAADEAVEAIKNMALMAPDEIFPDLLEKFYASVETLTEPLRFQAIVSALSASLPYLFSYKEGKKNVVPLMLAMLPGIDSNDSRKTMAALGFFSTISVMVPLRPCFNVGEDLSEADQEICGTSAEFEDILVQLLDRCLSIIDTFTVDSGARTHETKQTGTDMSLEEKMIKIRMDLLWITVFTQTDDKTAEILLEKLYKTASTNIYPVQQVGSIATSSMCVLATRVRPDLAKPLLFHRLLKLLELSLDERPGIIEMSNADDEFLWRLKIVGDVAAVTGRHILEFIPRLKSVLTRTLLMQCPVGHRLAAVLSRSIITTLLRTYPINYYDPQFYVLPTGASPLEQWGKLVYPADVKVEWHVPDDEIISLCSAFFEEFIADPLEALDQYAKGTLAIDDKKVQKHLHIIEALFTAISSHCGFDFEEAIPLEGADFAYPKADLPIIAREQREILLQGQPVRTVLAELLHRVADRIVNGLQDETKSLKSVLVVYKAVAMLRGPSAEDVVGHAQALSLVKKELDNRLGPKKHRFRLLFIEKARLQHEVRTVFQKASRVTKNRLNILRYVVRLAVSRYKEVRSVAQTCFSSIVAMLQLSYRYILDDILAYLAASKDKPDSDNDAQLKGCLFLLLGGKNLAYLLKHDWDTLRKVFPAVVRAQHSDNPTVSHVFDALSDTIETKFVTTGLTATSSVPANKVAGAILGTMDLELEVIFEHALTFGMKKMEERNARNRALYVDMVNELVTLLSTPQIRLKNFVIGHVFLSYFIRNDILPPLSVVAFTVERLLDSNDKTRRSSILMMTSILRSIKPTRKRIRINPCHDLIGTPLPAPTTVGMREDNLWICFNESTVPATEEAYDNTVFIDKMWPGYYGWPKDGLEVHAPISQQVAPENARPDTVDLETAILSRFTNEPFMDALMKFWSAEDFAHEAFDSENFLVLRGLFRHFRDKIVPLFLKHTRVWVKSREEHHQRAAAEVLTALIRGSKRWPFKMVIALRQEIIPIIQTALNNITGETQGDWVAFATNSIGDGDMRRSFPLLNSVMSVSPNDTGFQTTSKLAVIHGAFECSDWRRRDLHYKVLELIESRLTDSYRDHSAYLLSVCFRHDLNIPNMETRVDQGPKATDFFLKYYSRCLTLMQQDGTRLTTLGLLNLFKTVVKTIVTHVSSLACLRPDVLQYYPLLCRFENDPRDGDLAKDCISALTCFSQVFLSENAITRLLQEVRAVVLDSANMPWRGRVVALDNLQVCVFNNLLPIMENPRWVGEIAQLIQDRLLDEQIEVRQMAAVTLTGFIQCDFIPMSQAFIRGFRQLATSVLPQDRSSAEYTQSVVKRHAGVLGLSACIAAHPYEVPPVIPDILMDLGEHINDPPPISQSVRATFSEFRRTHHDSWREHKEKFSDDQLAVLTDLLVSPNYYA</sequence>
<dbReference type="Pfam" id="PF16507">
    <property type="entry name" value="HEAT_PSME4_mid"/>
    <property type="match status" value="1"/>
</dbReference>
<dbReference type="InterPro" id="IPR016024">
    <property type="entry name" value="ARM-type_fold"/>
</dbReference>
<dbReference type="PANTHER" id="PTHR32170:SF3">
    <property type="entry name" value="PROTEASOME ACTIVATOR COMPLEX SUBUNIT 4"/>
    <property type="match status" value="1"/>
</dbReference>
<evidence type="ECO:0000256" key="5">
    <source>
        <dbReference type="ARBA" id="ARBA00022737"/>
    </source>
</evidence>
<dbReference type="OrthoDB" id="17907at2759"/>
<feature type="domain" description="Proteasome activator Blm10 middle HEAT repeats region" evidence="10">
    <location>
        <begin position="346"/>
        <end position="838"/>
    </location>
</feature>
<dbReference type="GO" id="GO:0005829">
    <property type="term" value="C:cytosol"/>
    <property type="evidence" value="ECO:0007669"/>
    <property type="project" value="TreeGrafter"/>
</dbReference>
<dbReference type="GO" id="GO:0070628">
    <property type="term" value="F:proteasome binding"/>
    <property type="evidence" value="ECO:0007669"/>
    <property type="project" value="InterPro"/>
</dbReference>
<evidence type="ECO:0000256" key="7">
    <source>
        <dbReference type="ARBA" id="ARBA00023204"/>
    </source>
</evidence>
<dbReference type="EMBL" id="MTYJ01000052">
    <property type="protein sequence ID" value="OQV18206.1"/>
    <property type="molecule type" value="Genomic_DNA"/>
</dbReference>
<keyword evidence="6" id="KW-0227">DNA damage</keyword>
<dbReference type="GO" id="GO:0000502">
    <property type="term" value="C:proteasome complex"/>
    <property type="evidence" value="ECO:0007669"/>
    <property type="project" value="UniProtKB-KW"/>
</dbReference>
<evidence type="ECO:0000256" key="3">
    <source>
        <dbReference type="ARBA" id="ARBA00005739"/>
    </source>
</evidence>
<comment type="caution">
    <text evidence="12">The sequence shown here is derived from an EMBL/GenBank/DDBJ whole genome shotgun (WGS) entry which is preliminary data.</text>
</comment>
<evidence type="ECO:0000313" key="13">
    <source>
        <dbReference type="Proteomes" id="UP000192578"/>
    </source>
</evidence>
<protein>
    <submittedName>
        <fullName evidence="12">Proteasome activator complex subunit 4</fullName>
    </submittedName>
</protein>
<keyword evidence="5" id="KW-0677">Repeat</keyword>
<comment type="similarity">
    <text evidence="3">Belongs to the BLM10 family.</text>
</comment>
<accession>A0A1W0WSN0</accession>
<evidence type="ECO:0000256" key="1">
    <source>
        <dbReference type="ARBA" id="ARBA00004123"/>
    </source>
</evidence>
<keyword evidence="13" id="KW-1185">Reference proteome</keyword>
<keyword evidence="12" id="KW-0647">Proteasome</keyword>
<dbReference type="Pfam" id="PF11919">
    <property type="entry name" value="PSME4_C"/>
    <property type="match status" value="1"/>
</dbReference>
<dbReference type="Pfam" id="PF23096">
    <property type="entry name" value="HEAT_PSME4"/>
    <property type="match status" value="1"/>
</dbReference>
<dbReference type="InterPro" id="IPR021843">
    <property type="entry name" value="PSME4_C"/>
</dbReference>
<dbReference type="SUPFAM" id="SSF48371">
    <property type="entry name" value="ARM repeat"/>
    <property type="match status" value="2"/>
</dbReference>
<dbReference type="GO" id="GO:0006281">
    <property type="term" value="P:DNA repair"/>
    <property type="evidence" value="ECO:0007669"/>
    <property type="project" value="UniProtKB-KW"/>
</dbReference>
<organism evidence="12 13">
    <name type="scientific">Hypsibius exemplaris</name>
    <name type="common">Freshwater tardigrade</name>
    <dbReference type="NCBI Taxonomy" id="2072580"/>
    <lineage>
        <taxon>Eukaryota</taxon>
        <taxon>Metazoa</taxon>
        <taxon>Ecdysozoa</taxon>
        <taxon>Tardigrada</taxon>
        <taxon>Eutardigrada</taxon>
        <taxon>Parachela</taxon>
        <taxon>Hypsibioidea</taxon>
        <taxon>Hypsibiidae</taxon>
        <taxon>Hypsibius</taxon>
    </lineage>
</organism>
<dbReference type="GO" id="GO:0016504">
    <property type="term" value="F:peptidase activator activity"/>
    <property type="evidence" value="ECO:0007669"/>
    <property type="project" value="InterPro"/>
</dbReference>
<evidence type="ECO:0000259" key="10">
    <source>
        <dbReference type="Pfam" id="PF16507"/>
    </source>
</evidence>
<evidence type="ECO:0000256" key="4">
    <source>
        <dbReference type="ARBA" id="ARBA00022490"/>
    </source>
</evidence>
<dbReference type="GO" id="GO:0005634">
    <property type="term" value="C:nucleus"/>
    <property type="evidence" value="ECO:0007669"/>
    <property type="project" value="UniProtKB-SubCell"/>
</dbReference>
<dbReference type="PANTHER" id="PTHR32170">
    <property type="entry name" value="PROTEASOME ACTIVATOR COMPLEX SUBUNIT 4"/>
    <property type="match status" value="1"/>
</dbReference>
<proteinExistence type="inferred from homology"/>
<dbReference type="InterPro" id="IPR055455">
    <property type="entry name" value="HEAT_PSME4"/>
</dbReference>
<name>A0A1W0WSN0_HYPEX</name>
<dbReference type="Proteomes" id="UP000192578">
    <property type="component" value="Unassembled WGS sequence"/>
</dbReference>
<evidence type="ECO:0000256" key="2">
    <source>
        <dbReference type="ARBA" id="ARBA00004496"/>
    </source>
</evidence>
<dbReference type="InterPro" id="IPR032430">
    <property type="entry name" value="Blm10_mid"/>
</dbReference>
<dbReference type="GO" id="GO:0010499">
    <property type="term" value="P:proteasomal ubiquitin-independent protein catabolic process"/>
    <property type="evidence" value="ECO:0007669"/>
    <property type="project" value="TreeGrafter"/>
</dbReference>
<feature type="domain" description="Proteasome activator complex subunit 4 C-terminal" evidence="9">
    <location>
        <begin position="1745"/>
        <end position="1831"/>
    </location>
</feature>
<evidence type="ECO:0000313" key="12">
    <source>
        <dbReference type="EMBL" id="OQV18206.1"/>
    </source>
</evidence>
<feature type="domain" description="Proteasome activator complex subunit 4-like HEAT repeat-like" evidence="11">
    <location>
        <begin position="1196"/>
        <end position="1479"/>
    </location>
</feature>
<keyword evidence="7" id="KW-0234">DNA repair</keyword>
<evidence type="ECO:0000256" key="6">
    <source>
        <dbReference type="ARBA" id="ARBA00022763"/>
    </source>
</evidence>
<evidence type="ECO:0000256" key="8">
    <source>
        <dbReference type="ARBA" id="ARBA00023242"/>
    </source>
</evidence>